<dbReference type="EMBL" id="GAIX01004638">
    <property type="protein sequence ID" value="JAA87922.1"/>
    <property type="molecule type" value="Transcribed_RNA"/>
</dbReference>
<evidence type="ECO:0000313" key="1">
    <source>
        <dbReference type="EMBL" id="JAA87922.1"/>
    </source>
</evidence>
<name>S4PXQ3_9NEOP</name>
<dbReference type="AlphaFoldDB" id="S4PXQ3"/>
<protein>
    <submittedName>
        <fullName evidence="1">Uncharacterized protein</fullName>
    </submittedName>
</protein>
<accession>S4PXQ3</accession>
<sequence>MSYKFKAYLKKTVVPRRPMLKSMTCQAKTLSQCIKYIFLLYTKGMHIADFNNFGHDANVLFDFRIKIIN</sequence>
<proteinExistence type="predicted"/>
<reference evidence="1" key="1">
    <citation type="journal article" date="2013" name="BMC Genomics">
        <title>Unscrambling butterfly oogenesis.</title>
        <authorList>
            <person name="Carter J.M."/>
            <person name="Baker S.C."/>
            <person name="Pink R."/>
            <person name="Carter D.R."/>
            <person name="Collins A."/>
            <person name="Tomlin J."/>
            <person name="Gibbs M."/>
            <person name="Breuker C.J."/>
        </authorList>
    </citation>
    <scope>NUCLEOTIDE SEQUENCE</scope>
    <source>
        <tissue evidence="1">Ovary</tissue>
    </source>
</reference>
<organism evidence="1">
    <name type="scientific">Pararge aegeria</name>
    <name type="common">speckled wood butterfly</name>
    <dbReference type="NCBI Taxonomy" id="116150"/>
    <lineage>
        <taxon>Eukaryota</taxon>
        <taxon>Metazoa</taxon>
        <taxon>Ecdysozoa</taxon>
        <taxon>Arthropoda</taxon>
        <taxon>Hexapoda</taxon>
        <taxon>Insecta</taxon>
        <taxon>Pterygota</taxon>
        <taxon>Neoptera</taxon>
        <taxon>Endopterygota</taxon>
        <taxon>Lepidoptera</taxon>
        <taxon>Glossata</taxon>
        <taxon>Ditrysia</taxon>
        <taxon>Papilionoidea</taxon>
        <taxon>Nymphalidae</taxon>
        <taxon>Satyrinae</taxon>
        <taxon>Satyrini</taxon>
        <taxon>Parargina</taxon>
        <taxon>Pararge</taxon>
    </lineage>
</organism>
<reference evidence="1" key="2">
    <citation type="submission" date="2013-05" db="EMBL/GenBank/DDBJ databases">
        <authorList>
            <person name="Carter J.-M."/>
            <person name="Baker S.C."/>
            <person name="Pink R."/>
            <person name="Carter D.R.F."/>
            <person name="Collins A."/>
            <person name="Tomlin J."/>
            <person name="Gibbs M."/>
            <person name="Breuker C.J."/>
        </authorList>
    </citation>
    <scope>NUCLEOTIDE SEQUENCE</scope>
    <source>
        <tissue evidence="1">Ovary</tissue>
    </source>
</reference>